<evidence type="ECO:0000313" key="10">
    <source>
        <dbReference type="Proteomes" id="UP000612808"/>
    </source>
</evidence>
<keyword evidence="6 7" id="KW-0472">Membrane</keyword>
<dbReference type="Proteomes" id="UP000612808">
    <property type="component" value="Unassembled WGS sequence"/>
</dbReference>
<comment type="caution">
    <text evidence="9">The sequence shown here is derived from an EMBL/GenBank/DDBJ whole genome shotgun (WGS) entry which is preliminary data.</text>
</comment>
<evidence type="ECO:0000256" key="1">
    <source>
        <dbReference type="ARBA" id="ARBA00004651"/>
    </source>
</evidence>
<dbReference type="Pfam" id="PF04039">
    <property type="entry name" value="MnhB"/>
    <property type="match status" value="1"/>
</dbReference>
<keyword evidence="3" id="KW-1003">Cell membrane</keyword>
<dbReference type="PANTHER" id="PTHR33932">
    <property type="entry name" value="NA(+)/H(+) ANTIPORTER SUBUNIT B"/>
    <property type="match status" value="1"/>
</dbReference>
<dbReference type="InterPro" id="IPR007182">
    <property type="entry name" value="MnhB"/>
</dbReference>
<dbReference type="InterPro" id="IPR050622">
    <property type="entry name" value="CPA3_antiporter_subunitB"/>
</dbReference>
<dbReference type="AlphaFoldDB" id="A0A8J3J6B4"/>
<evidence type="ECO:0000256" key="7">
    <source>
        <dbReference type="SAM" id="Phobius"/>
    </source>
</evidence>
<evidence type="ECO:0000256" key="4">
    <source>
        <dbReference type="ARBA" id="ARBA00022692"/>
    </source>
</evidence>
<feature type="transmembrane region" description="Helical" evidence="7">
    <location>
        <begin position="68"/>
        <end position="85"/>
    </location>
</feature>
<evidence type="ECO:0000256" key="6">
    <source>
        <dbReference type="ARBA" id="ARBA00023136"/>
    </source>
</evidence>
<accession>A0A8J3J6B4</accession>
<evidence type="ECO:0000256" key="5">
    <source>
        <dbReference type="ARBA" id="ARBA00022989"/>
    </source>
</evidence>
<feature type="transmembrane region" description="Helical" evidence="7">
    <location>
        <begin position="106"/>
        <end position="128"/>
    </location>
</feature>
<evidence type="ECO:0000256" key="3">
    <source>
        <dbReference type="ARBA" id="ARBA00022475"/>
    </source>
</evidence>
<dbReference type="PANTHER" id="PTHR33932:SF4">
    <property type="entry name" value="NA(+)_H(+) ANTIPORTER SUBUNIT B"/>
    <property type="match status" value="1"/>
</dbReference>
<protein>
    <recommendedName>
        <fullName evidence="8">Na+/H+ antiporter MnhB subunit-related protein domain-containing protein</fullName>
    </recommendedName>
</protein>
<name>A0A8J3J6B4_9ACTN</name>
<dbReference type="GO" id="GO:0005886">
    <property type="term" value="C:plasma membrane"/>
    <property type="evidence" value="ECO:0007669"/>
    <property type="project" value="UniProtKB-SubCell"/>
</dbReference>
<proteinExistence type="inferred from homology"/>
<keyword evidence="4 7" id="KW-0812">Transmembrane</keyword>
<sequence>MTRTVRLVVFGLGGAALAVLFALALLRMPPFGTADHPYRDLAVAAAAAHQTGNAVSSVNFDVRGLDTLGEEIILLGSVVGAATLLRPARDESERREPRGGRVLDSTALLCWVLLAVTTLIGIDVVVHGHLTPGGGFQGGVVLATGLHLLYLAGSYPALRRLRPLSWYQWGEGVGAAGFAAIGVAGTVAGGAYLANVLPLGTLGHIASAGTVPLLSLAVGVAVTCGTVVLLAQFLTQELRITRRE</sequence>
<comment type="similarity">
    <text evidence="2">Belongs to the CPA3 antiporters (TC 2.A.63) subunit B family.</text>
</comment>
<reference evidence="9" key="1">
    <citation type="submission" date="2021-01" db="EMBL/GenBank/DDBJ databases">
        <title>Whole genome shotgun sequence of Actinocatenispora rupis NBRC 107355.</title>
        <authorList>
            <person name="Komaki H."/>
            <person name="Tamura T."/>
        </authorList>
    </citation>
    <scope>NUCLEOTIDE SEQUENCE</scope>
    <source>
        <strain evidence="9">NBRC 107355</strain>
    </source>
</reference>
<organism evidence="9 10">
    <name type="scientific">Actinocatenispora rupis</name>
    <dbReference type="NCBI Taxonomy" id="519421"/>
    <lineage>
        <taxon>Bacteria</taxon>
        <taxon>Bacillati</taxon>
        <taxon>Actinomycetota</taxon>
        <taxon>Actinomycetes</taxon>
        <taxon>Micromonosporales</taxon>
        <taxon>Micromonosporaceae</taxon>
        <taxon>Actinocatenispora</taxon>
    </lineage>
</organism>
<gene>
    <name evidence="9" type="ORF">Aru02nite_33100</name>
</gene>
<keyword evidence="5 7" id="KW-1133">Transmembrane helix</keyword>
<dbReference type="EMBL" id="BOMB01000019">
    <property type="protein sequence ID" value="GID12421.1"/>
    <property type="molecule type" value="Genomic_DNA"/>
</dbReference>
<dbReference type="RefSeq" id="WP_203658403.1">
    <property type="nucleotide sequence ID" value="NZ_BAAAZM010000013.1"/>
</dbReference>
<evidence type="ECO:0000256" key="2">
    <source>
        <dbReference type="ARBA" id="ARBA00009425"/>
    </source>
</evidence>
<evidence type="ECO:0000259" key="8">
    <source>
        <dbReference type="Pfam" id="PF04039"/>
    </source>
</evidence>
<evidence type="ECO:0000313" key="9">
    <source>
        <dbReference type="EMBL" id="GID12421.1"/>
    </source>
</evidence>
<feature type="transmembrane region" description="Helical" evidence="7">
    <location>
        <begin position="213"/>
        <end position="234"/>
    </location>
</feature>
<keyword evidence="10" id="KW-1185">Reference proteome</keyword>
<feature type="domain" description="Na+/H+ antiporter MnhB subunit-related protein" evidence="8">
    <location>
        <begin position="110"/>
        <end position="227"/>
    </location>
</feature>
<feature type="transmembrane region" description="Helical" evidence="7">
    <location>
        <begin position="134"/>
        <end position="152"/>
    </location>
</feature>
<comment type="subcellular location">
    <subcellularLocation>
        <location evidence="1">Cell membrane</location>
        <topology evidence="1">Multi-pass membrane protein</topology>
    </subcellularLocation>
</comment>
<feature type="transmembrane region" description="Helical" evidence="7">
    <location>
        <begin position="173"/>
        <end position="193"/>
    </location>
</feature>